<proteinExistence type="predicted"/>
<dbReference type="PANTHER" id="PTHR30154:SF34">
    <property type="entry name" value="TRANSCRIPTIONAL REGULATOR AZLB"/>
    <property type="match status" value="1"/>
</dbReference>
<dbReference type="Gene3D" id="3.30.70.920">
    <property type="match status" value="1"/>
</dbReference>
<sequence>MDDLILAALRDNSRASAAAIARQLGLAPSTVKRRIEALNSEGTITRFTIETATRPLDARAIVEVYCRGNASVSELREIVAELPHVSLAVTVAGAADAVIVVEGATSAQVSSTIETLRMSPRIERTRTSMVFQDLLT</sequence>
<gene>
    <name evidence="5" type="ORF">RWH43_08565</name>
</gene>
<dbReference type="RefSeq" id="WP_186325576.1">
    <property type="nucleotide sequence ID" value="NZ_JAWDIU010000002.1"/>
</dbReference>
<dbReference type="PROSITE" id="PS50956">
    <property type="entry name" value="HTH_ASNC_2"/>
    <property type="match status" value="1"/>
</dbReference>
<dbReference type="InterPro" id="IPR011008">
    <property type="entry name" value="Dimeric_a/b-barrel"/>
</dbReference>
<keyword evidence="1" id="KW-0805">Transcription regulation</keyword>
<keyword evidence="2" id="KW-0238">DNA-binding</keyword>
<evidence type="ECO:0000256" key="1">
    <source>
        <dbReference type="ARBA" id="ARBA00023015"/>
    </source>
</evidence>
<name>A0ABU3RV97_9MICO</name>
<keyword evidence="6" id="KW-1185">Reference proteome</keyword>
<evidence type="ECO:0000256" key="3">
    <source>
        <dbReference type="ARBA" id="ARBA00023163"/>
    </source>
</evidence>
<dbReference type="SUPFAM" id="SSF54909">
    <property type="entry name" value="Dimeric alpha+beta barrel"/>
    <property type="match status" value="1"/>
</dbReference>
<accession>A0ABU3RV97</accession>
<keyword evidence="3" id="KW-0804">Transcription</keyword>
<dbReference type="InterPro" id="IPR019887">
    <property type="entry name" value="Tscrpt_reg_AsnC/Lrp_C"/>
</dbReference>
<dbReference type="Proteomes" id="UP001256673">
    <property type="component" value="Unassembled WGS sequence"/>
</dbReference>
<dbReference type="PRINTS" id="PR00033">
    <property type="entry name" value="HTHASNC"/>
</dbReference>
<dbReference type="InterPro" id="IPR000485">
    <property type="entry name" value="AsnC-type_HTH_dom"/>
</dbReference>
<dbReference type="SUPFAM" id="SSF46785">
    <property type="entry name" value="Winged helix' DNA-binding domain"/>
    <property type="match status" value="1"/>
</dbReference>
<feature type="domain" description="HTH asnC-type" evidence="4">
    <location>
        <begin position="1"/>
        <end position="49"/>
    </location>
</feature>
<dbReference type="InterPro" id="IPR036388">
    <property type="entry name" value="WH-like_DNA-bd_sf"/>
</dbReference>
<evidence type="ECO:0000313" key="6">
    <source>
        <dbReference type="Proteomes" id="UP001256673"/>
    </source>
</evidence>
<reference evidence="5 6" key="1">
    <citation type="submission" date="2023-09" db="EMBL/GenBank/DDBJ databases">
        <title>Microbacterium fusihabitans sp. nov., Microbacterium phycihabitans sp. nov., and Microbacterium cervinum sp. nov., isolated from dried seaweeds of beach.</title>
        <authorList>
            <person name="Lee S.D."/>
        </authorList>
    </citation>
    <scope>NUCLEOTIDE SEQUENCE [LARGE SCALE GENOMIC DNA]</scope>
    <source>
        <strain evidence="5 6">KSW2-21</strain>
    </source>
</reference>
<protein>
    <submittedName>
        <fullName evidence="5">Lrp/AsnC family transcriptional regulator</fullName>
    </submittedName>
</protein>
<organism evidence="5 6">
    <name type="scientific">Microbacterium algihabitans</name>
    <dbReference type="NCBI Taxonomy" id="3075992"/>
    <lineage>
        <taxon>Bacteria</taxon>
        <taxon>Bacillati</taxon>
        <taxon>Actinomycetota</taxon>
        <taxon>Actinomycetes</taxon>
        <taxon>Micrococcales</taxon>
        <taxon>Microbacteriaceae</taxon>
        <taxon>Microbacterium</taxon>
    </lineage>
</organism>
<dbReference type="InterPro" id="IPR019888">
    <property type="entry name" value="Tscrpt_reg_AsnC-like"/>
</dbReference>
<dbReference type="PANTHER" id="PTHR30154">
    <property type="entry name" value="LEUCINE-RESPONSIVE REGULATORY PROTEIN"/>
    <property type="match status" value="1"/>
</dbReference>
<comment type="caution">
    <text evidence="5">The sequence shown here is derived from an EMBL/GenBank/DDBJ whole genome shotgun (WGS) entry which is preliminary data.</text>
</comment>
<dbReference type="InterPro" id="IPR036390">
    <property type="entry name" value="WH_DNA-bd_sf"/>
</dbReference>
<dbReference type="Pfam" id="PF01037">
    <property type="entry name" value="AsnC_trans_reg"/>
    <property type="match status" value="1"/>
</dbReference>
<dbReference type="SMART" id="SM00344">
    <property type="entry name" value="HTH_ASNC"/>
    <property type="match status" value="1"/>
</dbReference>
<dbReference type="EMBL" id="JAWDIU010000002">
    <property type="protein sequence ID" value="MDU0326807.1"/>
    <property type="molecule type" value="Genomic_DNA"/>
</dbReference>
<dbReference type="Pfam" id="PF13412">
    <property type="entry name" value="HTH_24"/>
    <property type="match status" value="1"/>
</dbReference>
<dbReference type="Gene3D" id="1.10.10.10">
    <property type="entry name" value="Winged helix-like DNA-binding domain superfamily/Winged helix DNA-binding domain"/>
    <property type="match status" value="1"/>
</dbReference>
<evidence type="ECO:0000259" key="4">
    <source>
        <dbReference type="PROSITE" id="PS50956"/>
    </source>
</evidence>
<evidence type="ECO:0000256" key="2">
    <source>
        <dbReference type="ARBA" id="ARBA00023125"/>
    </source>
</evidence>
<evidence type="ECO:0000313" key="5">
    <source>
        <dbReference type="EMBL" id="MDU0326807.1"/>
    </source>
</evidence>